<reference evidence="1" key="1">
    <citation type="journal article" date="2020" name="Nature">
        <title>Giant virus diversity and host interactions through global metagenomics.</title>
        <authorList>
            <person name="Schulz F."/>
            <person name="Roux S."/>
            <person name="Paez-Espino D."/>
            <person name="Jungbluth S."/>
            <person name="Walsh D.A."/>
            <person name="Denef V.J."/>
            <person name="McMahon K.D."/>
            <person name="Konstantinidis K.T."/>
            <person name="Eloe-Fadrosh E.A."/>
            <person name="Kyrpides N.C."/>
            <person name="Woyke T."/>
        </authorList>
    </citation>
    <scope>NUCLEOTIDE SEQUENCE</scope>
    <source>
        <strain evidence="1">GVMAG-M-3300023174-207</strain>
    </source>
</reference>
<accession>A0A6C0DKA8</accession>
<dbReference type="InterPro" id="IPR012337">
    <property type="entry name" value="RNaseH-like_sf"/>
</dbReference>
<name>A0A6C0DKA8_9ZZZZ</name>
<protein>
    <recommendedName>
        <fullName evidence="2">Mitochondrial resolvase Ydc2 catalytic domain-containing protein</fullName>
    </recommendedName>
</protein>
<proteinExistence type="predicted"/>
<dbReference type="EMBL" id="MN739627">
    <property type="protein sequence ID" value="QHT16861.1"/>
    <property type="molecule type" value="Genomic_DNA"/>
</dbReference>
<dbReference type="AlphaFoldDB" id="A0A6C0DKA8"/>
<evidence type="ECO:0000313" key="1">
    <source>
        <dbReference type="EMBL" id="QHT16861.1"/>
    </source>
</evidence>
<sequence>MISIISIDVGLKTLSIYKEYFNSNAAKELQKPKQRYNKYGEAHEEMKKYVMDVARCGQCMFIEKKELGDRKDYFSGKALINLIDFFDDLNAKDIFRDVNVIIIEKQLGKNPMATVLMHHIYSWFLINFRTFKKVILYPSKNKTRILGAPLKKEDENGKAYKVDKSFRKKWSTNKAEEILTEREDVSTLKYIFSDNKSKKDDLSDTITQCLSYHVQLLLR</sequence>
<organism evidence="1">
    <name type="scientific">viral metagenome</name>
    <dbReference type="NCBI Taxonomy" id="1070528"/>
    <lineage>
        <taxon>unclassified sequences</taxon>
        <taxon>metagenomes</taxon>
        <taxon>organismal metagenomes</taxon>
    </lineage>
</organism>
<evidence type="ECO:0008006" key="2">
    <source>
        <dbReference type="Google" id="ProtNLM"/>
    </source>
</evidence>
<dbReference type="SUPFAM" id="SSF53098">
    <property type="entry name" value="Ribonuclease H-like"/>
    <property type="match status" value="1"/>
</dbReference>